<dbReference type="InterPro" id="IPR036322">
    <property type="entry name" value="WD40_repeat_dom_sf"/>
</dbReference>
<name>A0AAE0HKZ0_9PEZI</name>
<sequence length="395" mass="42918">MADLPPRFTADLESSLDVPASLAPSSDQQSTSSRSRRWDDPPEDEPLGPPENTTTMVFVKSVTVRAHVDFMQLTFTPSDSHLAAMVPKSTNARCVTPEGPFSLNTWHAATGQRLTSATSPLASHGLRLNGGFALKPGVADLIVACPFLIPAASSSYSESYGALMPRLEVYDLGRRERLLKQDLAIRAPVAWSPDGETLVGASPQDASRMVVVQLPKNKDGYVRTVATLMCHSDDVTQMAFLPLWESGGRALVSAGKDGFLRVTNVVTKRTLQKVEIGARAPATMMQVSKDGKLVVTVWGRDVVLWFLETGRVHNYNLNAIRVNEGWPLAVSPDCRYLACRNEEGFDVMDAQTGKFRGEFAWPGETITVAAFNSDGTRLAIGDHAGVLQLFEIITS</sequence>
<gene>
    <name evidence="2" type="ORF">B0H64DRAFT_65333</name>
</gene>
<organism evidence="2 3">
    <name type="scientific">Chaetomium fimeti</name>
    <dbReference type="NCBI Taxonomy" id="1854472"/>
    <lineage>
        <taxon>Eukaryota</taxon>
        <taxon>Fungi</taxon>
        <taxon>Dikarya</taxon>
        <taxon>Ascomycota</taxon>
        <taxon>Pezizomycotina</taxon>
        <taxon>Sordariomycetes</taxon>
        <taxon>Sordariomycetidae</taxon>
        <taxon>Sordariales</taxon>
        <taxon>Chaetomiaceae</taxon>
        <taxon>Chaetomium</taxon>
    </lineage>
</organism>
<evidence type="ECO:0000313" key="3">
    <source>
        <dbReference type="Proteomes" id="UP001278766"/>
    </source>
</evidence>
<protein>
    <submittedName>
        <fullName evidence="2">WD40-repeat-containing domain protein</fullName>
    </submittedName>
</protein>
<dbReference type="EMBL" id="JAUEPN010000002">
    <property type="protein sequence ID" value="KAK3298122.1"/>
    <property type="molecule type" value="Genomic_DNA"/>
</dbReference>
<dbReference type="InterPro" id="IPR001680">
    <property type="entry name" value="WD40_rpt"/>
</dbReference>
<feature type="region of interest" description="Disordered" evidence="1">
    <location>
        <begin position="1"/>
        <end position="54"/>
    </location>
</feature>
<evidence type="ECO:0000313" key="2">
    <source>
        <dbReference type="EMBL" id="KAK3298122.1"/>
    </source>
</evidence>
<evidence type="ECO:0000256" key="1">
    <source>
        <dbReference type="SAM" id="MobiDB-lite"/>
    </source>
</evidence>
<dbReference type="PANTHER" id="PTHR19879:SF9">
    <property type="entry name" value="TRANSCRIPTION INITIATION FACTOR TFIID SUBUNIT 5"/>
    <property type="match status" value="1"/>
</dbReference>
<dbReference type="Gene3D" id="2.130.10.10">
    <property type="entry name" value="YVTN repeat-like/Quinoprotein amine dehydrogenase"/>
    <property type="match status" value="1"/>
</dbReference>
<proteinExistence type="predicted"/>
<dbReference type="PANTHER" id="PTHR19879">
    <property type="entry name" value="TRANSCRIPTION INITIATION FACTOR TFIID"/>
    <property type="match status" value="1"/>
</dbReference>
<accession>A0AAE0HKZ0</accession>
<dbReference type="AlphaFoldDB" id="A0AAE0HKZ0"/>
<dbReference type="RefSeq" id="XP_062661636.1">
    <property type="nucleotide sequence ID" value="XM_062808571.1"/>
</dbReference>
<dbReference type="GeneID" id="87845519"/>
<dbReference type="SUPFAM" id="SSF50978">
    <property type="entry name" value="WD40 repeat-like"/>
    <property type="match status" value="1"/>
</dbReference>
<dbReference type="Proteomes" id="UP001278766">
    <property type="component" value="Unassembled WGS sequence"/>
</dbReference>
<keyword evidence="3" id="KW-1185">Reference proteome</keyword>
<dbReference type="InterPro" id="IPR015943">
    <property type="entry name" value="WD40/YVTN_repeat-like_dom_sf"/>
</dbReference>
<dbReference type="Pfam" id="PF00400">
    <property type="entry name" value="WD40"/>
    <property type="match status" value="1"/>
</dbReference>
<reference evidence="2" key="2">
    <citation type="submission" date="2023-06" db="EMBL/GenBank/DDBJ databases">
        <authorList>
            <consortium name="Lawrence Berkeley National Laboratory"/>
            <person name="Haridas S."/>
            <person name="Hensen N."/>
            <person name="Bonometti L."/>
            <person name="Westerberg I."/>
            <person name="Brannstrom I.O."/>
            <person name="Guillou S."/>
            <person name="Cros-Aarteil S."/>
            <person name="Calhoun S."/>
            <person name="Kuo A."/>
            <person name="Mondo S."/>
            <person name="Pangilinan J."/>
            <person name="Riley R."/>
            <person name="Labutti K."/>
            <person name="Andreopoulos B."/>
            <person name="Lipzen A."/>
            <person name="Chen C."/>
            <person name="Yanf M."/>
            <person name="Daum C."/>
            <person name="Ng V."/>
            <person name="Clum A."/>
            <person name="Steindorff A."/>
            <person name="Ohm R."/>
            <person name="Martin F."/>
            <person name="Silar P."/>
            <person name="Natvig D."/>
            <person name="Lalanne C."/>
            <person name="Gautier V."/>
            <person name="Ament-Velasquez S.L."/>
            <person name="Kruys A."/>
            <person name="Hutchinson M.I."/>
            <person name="Powell A.J."/>
            <person name="Barry K."/>
            <person name="Miller A.N."/>
            <person name="Grigoriev I.V."/>
            <person name="Debuchy R."/>
            <person name="Gladieux P."/>
            <person name="Thoren M.H."/>
            <person name="Johannesson H."/>
        </authorList>
    </citation>
    <scope>NUCLEOTIDE SEQUENCE</scope>
    <source>
        <strain evidence="2">CBS 168.71</strain>
    </source>
</reference>
<dbReference type="SMART" id="SM00320">
    <property type="entry name" value="WD40"/>
    <property type="match status" value="2"/>
</dbReference>
<reference evidence="2" key="1">
    <citation type="journal article" date="2023" name="Mol. Phylogenet. Evol.">
        <title>Genome-scale phylogeny and comparative genomics of the fungal order Sordariales.</title>
        <authorList>
            <person name="Hensen N."/>
            <person name="Bonometti L."/>
            <person name="Westerberg I."/>
            <person name="Brannstrom I.O."/>
            <person name="Guillou S."/>
            <person name="Cros-Aarteil S."/>
            <person name="Calhoun S."/>
            <person name="Haridas S."/>
            <person name="Kuo A."/>
            <person name="Mondo S."/>
            <person name="Pangilinan J."/>
            <person name="Riley R."/>
            <person name="LaButti K."/>
            <person name="Andreopoulos B."/>
            <person name="Lipzen A."/>
            <person name="Chen C."/>
            <person name="Yan M."/>
            <person name="Daum C."/>
            <person name="Ng V."/>
            <person name="Clum A."/>
            <person name="Steindorff A."/>
            <person name="Ohm R.A."/>
            <person name="Martin F."/>
            <person name="Silar P."/>
            <person name="Natvig D.O."/>
            <person name="Lalanne C."/>
            <person name="Gautier V."/>
            <person name="Ament-Velasquez S.L."/>
            <person name="Kruys A."/>
            <person name="Hutchinson M.I."/>
            <person name="Powell A.J."/>
            <person name="Barry K."/>
            <person name="Miller A.N."/>
            <person name="Grigoriev I.V."/>
            <person name="Debuchy R."/>
            <person name="Gladieux P."/>
            <person name="Hiltunen Thoren M."/>
            <person name="Johannesson H."/>
        </authorList>
    </citation>
    <scope>NUCLEOTIDE SEQUENCE</scope>
    <source>
        <strain evidence="2">CBS 168.71</strain>
    </source>
</reference>
<comment type="caution">
    <text evidence="2">The sequence shown here is derived from an EMBL/GenBank/DDBJ whole genome shotgun (WGS) entry which is preliminary data.</text>
</comment>
<feature type="compositionally biased region" description="Low complexity" evidence="1">
    <location>
        <begin position="24"/>
        <end position="33"/>
    </location>
</feature>